<feature type="compositionally biased region" description="Basic and acidic residues" evidence="6">
    <location>
        <begin position="371"/>
        <end position="380"/>
    </location>
</feature>
<feature type="region of interest" description="Disordered" evidence="6">
    <location>
        <begin position="59"/>
        <end position="88"/>
    </location>
</feature>
<comment type="similarity">
    <text evidence="3">Belongs to the RRG9 family.</text>
</comment>
<evidence type="ECO:0000256" key="2">
    <source>
        <dbReference type="ARBA" id="ARBA00004173"/>
    </source>
</evidence>
<protein>
    <recommendedName>
        <fullName evidence="4">Required for respiratory growth protein 9, mitochondrial</fullName>
    </recommendedName>
</protein>
<feature type="compositionally biased region" description="Gly residues" evidence="6">
    <location>
        <begin position="394"/>
        <end position="407"/>
    </location>
</feature>
<keyword evidence="5" id="KW-0809">Transit peptide</keyword>
<evidence type="ECO:0000313" key="7">
    <source>
        <dbReference type="EMBL" id="QBZ56639.1"/>
    </source>
</evidence>
<evidence type="ECO:0000313" key="8">
    <source>
        <dbReference type="Proteomes" id="UP000294847"/>
    </source>
</evidence>
<dbReference type="Proteomes" id="UP000294847">
    <property type="component" value="Chromosome 2"/>
</dbReference>
<feature type="compositionally biased region" description="Basic and acidic residues" evidence="6">
    <location>
        <begin position="325"/>
        <end position="353"/>
    </location>
</feature>
<comment type="subcellular location">
    <subcellularLocation>
        <location evidence="2">Mitochondrion</location>
    </subcellularLocation>
</comment>
<dbReference type="InterPro" id="IPR010487">
    <property type="entry name" value="NGRN/Rrg9"/>
</dbReference>
<dbReference type="GO" id="GO:0005739">
    <property type="term" value="C:mitochondrion"/>
    <property type="evidence" value="ECO:0007669"/>
    <property type="project" value="UniProtKB-SubCell"/>
</dbReference>
<name>A0A4P7N2M7_PYROR</name>
<dbReference type="Pfam" id="PF06413">
    <property type="entry name" value="Neugrin"/>
    <property type="match status" value="1"/>
</dbReference>
<feature type="compositionally biased region" description="Basic and acidic residues" evidence="6">
    <location>
        <begin position="184"/>
        <end position="224"/>
    </location>
</feature>
<evidence type="ECO:0000256" key="4">
    <source>
        <dbReference type="ARBA" id="ARBA00013566"/>
    </source>
</evidence>
<dbReference type="GO" id="GO:0005634">
    <property type="term" value="C:nucleus"/>
    <property type="evidence" value="ECO:0007669"/>
    <property type="project" value="TreeGrafter"/>
</dbReference>
<feature type="region of interest" description="Disordered" evidence="6">
    <location>
        <begin position="135"/>
        <end position="226"/>
    </location>
</feature>
<proteinExistence type="inferred from homology"/>
<gene>
    <name evidence="7" type="ORF">PoMZ_01549</name>
</gene>
<evidence type="ECO:0000256" key="6">
    <source>
        <dbReference type="SAM" id="MobiDB-lite"/>
    </source>
</evidence>
<dbReference type="EMBL" id="CP034205">
    <property type="protein sequence ID" value="QBZ56639.1"/>
    <property type="molecule type" value="Genomic_DNA"/>
</dbReference>
<evidence type="ECO:0000256" key="3">
    <source>
        <dbReference type="ARBA" id="ARBA00010895"/>
    </source>
</evidence>
<comment type="function">
    <text evidence="1">Required for respiratory activity and maintenance and expression of the mitochondrial genome.</text>
</comment>
<feature type="region of interest" description="Disordered" evidence="6">
    <location>
        <begin position="311"/>
        <end position="407"/>
    </location>
</feature>
<reference evidence="7 8" key="1">
    <citation type="journal article" date="2019" name="Mol. Biol. Evol.">
        <title>Blast fungal genomes show frequent chromosomal changes, gene gains and losses, and effector gene turnover.</title>
        <authorList>
            <person name="Gomez Luciano L.B."/>
            <person name="Jason Tsai I."/>
            <person name="Chuma I."/>
            <person name="Tosa Y."/>
            <person name="Chen Y.H."/>
            <person name="Li J.Y."/>
            <person name="Li M.Y."/>
            <person name="Jade Lu M.Y."/>
            <person name="Nakayashiki H."/>
            <person name="Li W.H."/>
        </authorList>
    </citation>
    <scope>NUCLEOTIDE SEQUENCE [LARGE SCALE GENOMIC DNA]</scope>
    <source>
        <strain evidence="7">MZ5-1-6</strain>
    </source>
</reference>
<feature type="compositionally biased region" description="Low complexity" evidence="6">
    <location>
        <begin position="61"/>
        <end position="74"/>
    </location>
</feature>
<dbReference type="PANTHER" id="PTHR13475">
    <property type="entry name" value="NEUGRIN"/>
    <property type="match status" value="1"/>
</dbReference>
<dbReference type="PANTHER" id="PTHR13475:SF3">
    <property type="entry name" value="NEUGRIN"/>
    <property type="match status" value="1"/>
</dbReference>
<sequence>MACSCRTAALRIFVRGFTQLHIAEKGSGAVASSVWQQPRAVGTPRVTYRNLHYTTACRNDPTAAAAAETSSTPEETTEPEQRQKNVDTTGSAAVLESASVMELTPEAIDALASEILASEDISDPQPYESEHVAKEFKKARTVTSAPAEPEARLPRKVRRMLQFGPGDTPPQTEETPQERKKRRLETANAKDKKDSKIDKHKGKEADRKKQTRASAEEPKPKKESWMVQKAALEKKFGDQGWRPQKKLSPDAIQGIRALHQQFPDVYTTPALAQRFEISPEAIRRILKSNWTPSAKEEEDRQQRWFKRGKQIWEQKAEQGTKPPKKWREEGVKPNWDAKREFVKRKMEFRRRDMEEEDFPPPRRFNNRPRPYRSDTGKNSDHQPSQARRRSGGPRRLGGVGGSGRREN</sequence>
<evidence type="ECO:0000256" key="5">
    <source>
        <dbReference type="ARBA" id="ARBA00022946"/>
    </source>
</evidence>
<dbReference type="VEuPathDB" id="FungiDB:M_BR32_EuGene_00014621"/>
<dbReference type="AlphaFoldDB" id="A0A4P7N2M7"/>
<accession>A0A4P7N2M7</accession>
<organism evidence="7 8">
    <name type="scientific">Pyricularia oryzae</name>
    <name type="common">Rice blast fungus</name>
    <name type="synonym">Magnaporthe oryzae</name>
    <dbReference type="NCBI Taxonomy" id="318829"/>
    <lineage>
        <taxon>Eukaryota</taxon>
        <taxon>Fungi</taxon>
        <taxon>Dikarya</taxon>
        <taxon>Ascomycota</taxon>
        <taxon>Pezizomycotina</taxon>
        <taxon>Sordariomycetes</taxon>
        <taxon>Sordariomycetidae</taxon>
        <taxon>Magnaporthales</taxon>
        <taxon>Pyriculariaceae</taxon>
        <taxon>Pyricularia</taxon>
    </lineage>
</organism>
<evidence type="ECO:0000256" key="1">
    <source>
        <dbReference type="ARBA" id="ARBA00003548"/>
    </source>
</evidence>